<dbReference type="Gene3D" id="3.40.50.1460">
    <property type="match status" value="1"/>
</dbReference>
<dbReference type="InterPro" id="IPR003105">
    <property type="entry name" value="SRA_YDG"/>
</dbReference>
<dbReference type="GO" id="GO:0004197">
    <property type="term" value="F:cysteine-type endopeptidase activity"/>
    <property type="evidence" value="ECO:0007669"/>
    <property type="project" value="InterPro"/>
</dbReference>
<proteinExistence type="predicted"/>
<sequence length="521" mass="57796">MPELPAVENNLNALKKLLQDKALWGLPPENCAVILNPQSPSEMLDPVRDAVAAAKDTLLVYFAGHGLYDSAASELYLTLPESNRERLYTAVQFPHLRHELLDGQARRIVVILDCCHSGRALDIMSGDDEAELMADSAAINGTYVMAASMKNAKVAGQYSAFTGELIDLIRKGDPDGAEFFTVDGLFRYARNALRNKNMPIPQNRERDFGANLNLFRNRAYKAQTKSYYGPTWRGRPSPIFQNRRELHDAKIHRPLQAGICGTAERGGAESIVVSGGYKDDRDYGNVIIYTGHGGRDPNSGMQIADQSPKHSGNAALIKNIITGLPVRVVRGASGDPEHSPEYGYRYDGLFKVTDYWTARSIDGPSVLQFRLEKISDGVDRAVGEASHEPELGRWQKVSSDLYADISLSNKLKELYKYACQVCGIVLKMPGGLCLANTVHIRGLERPHNGSDSLDNMLCLCPNHSELFVYGAIVVDDDYQVIDQVDGVALGELARKHDIDQNSLRYHREHHKDLYPRYGHIS</sequence>
<dbReference type="Pfam" id="PF00656">
    <property type="entry name" value="Peptidase_C14"/>
    <property type="match status" value="1"/>
</dbReference>
<organism evidence="2 3">
    <name type="scientific">Nonomuraea mesophila</name>
    <dbReference type="NCBI Taxonomy" id="2530382"/>
    <lineage>
        <taxon>Bacteria</taxon>
        <taxon>Bacillati</taxon>
        <taxon>Actinomycetota</taxon>
        <taxon>Actinomycetes</taxon>
        <taxon>Streptosporangiales</taxon>
        <taxon>Streptosporangiaceae</taxon>
        <taxon>Nonomuraea</taxon>
    </lineage>
</organism>
<reference evidence="2 3" key="1">
    <citation type="submission" date="2019-03" db="EMBL/GenBank/DDBJ databases">
        <title>Draft genome sequences of novel Actinobacteria.</title>
        <authorList>
            <person name="Sahin N."/>
            <person name="Ay H."/>
            <person name="Saygin H."/>
        </authorList>
    </citation>
    <scope>NUCLEOTIDE SEQUENCE [LARGE SCALE GENOMIC DNA]</scope>
    <source>
        <strain evidence="2 3">6K102</strain>
    </source>
</reference>
<dbReference type="GO" id="GO:0044027">
    <property type="term" value="P:negative regulation of gene expression via chromosomal CpG island methylation"/>
    <property type="evidence" value="ECO:0007669"/>
    <property type="project" value="TreeGrafter"/>
</dbReference>
<gene>
    <name evidence="2" type="ORF">E1295_05940</name>
</gene>
<dbReference type="Pfam" id="PF13391">
    <property type="entry name" value="HNH_2"/>
    <property type="match status" value="1"/>
</dbReference>
<comment type="caution">
    <text evidence="2">The sequence shown here is derived from an EMBL/GenBank/DDBJ whole genome shotgun (WGS) entry which is preliminary data.</text>
</comment>
<dbReference type="SUPFAM" id="SSF88697">
    <property type="entry name" value="PUA domain-like"/>
    <property type="match status" value="1"/>
</dbReference>
<dbReference type="SMART" id="SM00466">
    <property type="entry name" value="SRA"/>
    <property type="match status" value="1"/>
</dbReference>
<dbReference type="GO" id="GO:0061630">
    <property type="term" value="F:ubiquitin protein ligase activity"/>
    <property type="evidence" value="ECO:0007669"/>
    <property type="project" value="TreeGrafter"/>
</dbReference>
<evidence type="ECO:0000313" key="2">
    <source>
        <dbReference type="EMBL" id="TDE58150.1"/>
    </source>
</evidence>
<dbReference type="InterPro" id="IPR045134">
    <property type="entry name" value="UHRF1/2-like"/>
</dbReference>
<dbReference type="NCBIfam" id="NF047832">
    <property type="entry name" value="caspase_w_EACC1"/>
    <property type="match status" value="1"/>
</dbReference>
<dbReference type="PANTHER" id="PTHR14140">
    <property type="entry name" value="E3 UBIQUITIN-PROTEIN LIGASE UHRF-RELATED"/>
    <property type="match status" value="1"/>
</dbReference>
<accession>A0A4R5FV01</accession>
<dbReference type="AlphaFoldDB" id="A0A4R5FV01"/>
<dbReference type="InterPro" id="IPR011600">
    <property type="entry name" value="Pept_C14_caspase"/>
</dbReference>
<dbReference type="Proteomes" id="UP000295136">
    <property type="component" value="Unassembled WGS sequence"/>
</dbReference>
<dbReference type="PROSITE" id="PS51015">
    <property type="entry name" value="YDG"/>
    <property type="match status" value="1"/>
</dbReference>
<dbReference type="InterPro" id="IPR036987">
    <property type="entry name" value="SRA-YDG_sf"/>
</dbReference>
<keyword evidence="3" id="KW-1185">Reference proteome</keyword>
<evidence type="ECO:0000259" key="1">
    <source>
        <dbReference type="PROSITE" id="PS51015"/>
    </source>
</evidence>
<dbReference type="Gene3D" id="2.30.280.10">
    <property type="entry name" value="SRA-YDG"/>
    <property type="match status" value="1"/>
</dbReference>
<dbReference type="EMBL" id="SMLD01000010">
    <property type="protein sequence ID" value="TDE58150.1"/>
    <property type="molecule type" value="Genomic_DNA"/>
</dbReference>
<dbReference type="Pfam" id="PF02182">
    <property type="entry name" value="SAD_SRA"/>
    <property type="match status" value="1"/>
</dbReference>
<protein>
    <recommendedName>
        <fullName evidence="1">YDG domain-containing protein</fullName>
    </recommendedName>
</protein>
<evidence type="ECO:0000313" key="3">
    <source>
        <dbReference type="Proteomes" id="UP000295136"/>
    </source>
</evidence>
<dbReference type="GO" id="GO:0006508">
    <property type="term" value="P:proteolysis"/>
    <property type="evidence" value="ECO:0007669"/>
    <property type="project" value="InterPro"/>
</dbReference>
<name>A0A4R5FV01_9ACTN</name>
<dbReference type="GO" id="GO:0016567">
    <property type="term" value="P:protein ubiquitination"/>
    <property type="evidence" value="ECO:0007669"/>
    <property type="project" value="TreeGrafter"/>
</dbReference>
<dbReference type="InterPro" id="IPR015947">
    <property type="entry name" value="PUA-like_sf"/>
</dbReference>
<dbReference type="InterPro" id="IPR003615">
    <property type="entry name" value="HNH_nuc"/>
</dbReference>
<feature type="domain" description="YDG" evidence="1">
    <location>
        <begin position="229"/>
        <end position="373"/>
    </location>
</feature>
<dbReference type="PANTHER" id="PTHR14140:SF27">
    <property type="entry name" value="OS04G0289800 PROTEIN"/>
    <property type="match status" value="1"/>
</dbReference>